<dbReference type="Proteomes" id="UP000000715">
    <property type="component" value="Unplaced"/>
</dbReference>
<evidence type="ECO:0000313" key="2">
    <source>
        <dbReference type="Proteomes" id="UP000000715"/>
    </source>
</evidence>
<gene>
    <name evidence="3" type="primary">LOC123391150</name>
</gene>
<dbReference type="GeneID" id="123391150"/>
<evidence type="ECO:0000256" key="1">
    <source>
        <dbReference type="SAM" id="MobiDB-lite"/>
    </source>
</evidence>
<proteinExistence type="predicted"/>
<feature type="compositionally biased region" description="Gly residues" evidence="1">
    <location>
        <begin position="220"/>
        <end position="238"/>
    </location>
</feature>
<feature type="region of interest" description="Disordered" evidence="1">
    <location>
        <begin position="156"/>
        <end position="299"/>
    </location>
</feature>
<feature type="compositionally biased region" description="Low complexity" evidence="1">
    <location>
        <begin position="239"/>
        <end position="265"/>
    </location>
</feature>
<keyword evidence="2" id="KW-1185">Reference proteome</keyword>
<feature type="compositionally biased region" description="Low complexity" evidence="1">
    <location>
        <begin position="192"/>
        <end position="211"/>
    </location>
</feature>
<name>A0A8U0UXU1_MUSPF</name>
<feature type="compositionally biased region" description="Gly residues" evidence="1">
    <location>
        <begin position="161"/>
        <end position="170"/>
    </location>
</feature>
<evidence type="ECO:0000313" key="3">
    <source>
        <dbReference type="RefSeq" id="XP_044932674.1"/>
    </source>
</evidence>
<dbReference type="AlphaFoldDB" id="A0A8U0UXU1"/>
<reference evidence="3" key="1">
    <citation type="submission" date="2025-08" db="UniProtKB">
        <authorList>
            <consortium name="RefSeq"/>
        </authorList>
    </citation>
    <scope>IDENTIFICATION</scope>
    <source>
        <tissue evidence="3">Brain</tissue>
    </source>
</reference>
<organism evidence="2 3">
    <name type="scientific">Mustela putorius furo</name>
    <name type="common">European domestic ferret</name>
    <name type="synonym">Mustela furo</name>
    <dbReference type="NCBI Taxonomy" id="9669"/>
    <lineage>
        <taxon>Eukaryota</taxon>
        <taxon>Metazoa</taxon>
        <taxon>Chordata</taxon>
        <taxon>Craniata</taxon>
        <taxon>Vertebrata</taxon>
        <taxon>Euteleostomi</taxon>
        <taxon>Mammalia</taxon>
        <taxon>Eutheria</taxon>
        <taxon>Laurasiatheria</taxon>
        <taxon>Carnivora</taxon>
        <taxon>Caniformia</taxon>
        <taxon>Musteloidea</taxon>
        <taxon>Mustelidae</taxon>
        <taxon>Mustelinae</taxon>
        <taxon>Mustela</taxon>
    </lineage>
</organism>
<dbReference type="RefSeq" id="XP_044932674.1">
    <property type="nucleotide sequence ID" value="XM_045076739.1"/>
</dbReference>
<protein>
    <submittedName>
        <fullName evidence="3">Translation initiation factor IF-2-like</fullName>
    </submittedName>
</protein>
<feature type="compositionally biased region" description="Basic residues" evidence="1">
    <location>
        <begin position="266"/>
        <end position="280"/>
    </location>
</feature>
<sequence>MHNKLLVAGTDHRVSPCLRGSGWTWKPRLGAGIVWRQLGRPAPPPEPFYPALPPRPLPEGRVSATCKLCQRSPAGARVSLRDSRVPLGAPAPWVPSPLPAAAVASSKADSGSPFSPPSLLRAGSGAGVGGLLFGAGAGGHPARGQRESARVCVLDCSSDSGGRGRGGGGDASRRAGEAGGGAKWKPGSREPGAQAGWRAGGRAALRVPRAATRPRARGHPAGGWRGRGAAGAGGGWAPGSGRLASRSPPRALPRSLPGLPVSRPSSPRRRRQQRASTRRAPRAEPQRCPRLTPYVPPGPPAAVRGARQLAASTESYCFLAQVCCRTHGGE</sequence>
<accession>A0A8U0UXU1</accession>